<feature type="transmembrane region" description="Helical" evidence="6">
    <location>
        <begin position="341"/>
        <end position="361"/>
    </location>
</feature>
<name>A0A140KNU9_9BASI</name>
<evidence type="ECO:0000256" key="5">
    <source>
        <dbReference type="ARBA" id="ARBA00023136"/>
    </source>
</evidence>
<keyword evidence="2" id="KW-0813">Transport</keyword>
<comment type="subcellular location">
    <subcellularLocation>
        <location evidence="1">Endomembrane system</location>
        <topology evidence="1">Multi-pass membrane protein</topology>
    </subcellularLocation>
</comment>
<evidence type="ECO:0000256" key="6">
    <source>
        <dbReference type="SAM" id="Phobius"/>
    </source>
</evidence>
<evidence type="ECO:0000256" key="1">
    <source>
        <dbReference type="ARBA" id="ARBA00004127"/>
    </source>
</evidence>
<dbReference type="SUPFAM" id="SSF103473">
    <property type="entry name" value="MFS general substrate transporter"/>
    <property type="match status" value="1"/>
</dbReference>
<keyword evidence="5 6" id="KW-0472">Membrane</keyword>
<dbReference type="GO" id="GO:0012505">
    <property type="term" value="C:endomembrane system"/>
    <property type="evidence" value="ECO:0007669"/>
    <property type="project" value="UniProtKB-SubCell"/>
</dbReference>
<feature type="transmembrane region" description="Helical" evidence="6">
    <location>
        <begin position="211"/>
        <end position="231"/>
    </location>
</feature>
<feature type="transmembrane region" description="Helical" evidence="6">
    <location>
        <begin position="315"/>
        <end position="335"/>
    </location>
</feature>
<feature type="transmembrane region" description="Helical" evidence="6">
    <location>
        <begin position="89"/>
        <end position="111"/>
    </location>
</feature>
<evidence type="ECO:0000256" key="2">
    <source>
        <dbReference type="ARBA" id="ARBA00022448"/>
    </source>
</evidence>
<evidence type="ECO:0000256" key="4">
    <source>
        <dbReference type="ARBA" id="ARBA00022989"/>
    </source>
</evidence>
<accession>A0A140KNU9</accession>
<dbReference type="OrthoDB" id="2549326at2759"/>
<feature type="transmembrane region" description="Helical" evidence="6">
    <location>
        <begin position="163"/>
        <end position="182"/>
    </location>
</feature>
<feature type="transmembrane region" description="Helical" evidence="6">
    <location>
        <begin position="58"/>
        <end position="77"/>
    </location>
</feature>
<evidence type="ECO:0000256" key="3">
    <source>
        <dbReference type="ARBA" id="ARBA00022692"/>
    </source>
</evidence>
<gene>
    <name evidence="7" type="ORF">SPSC_06668</name>
</gene>
<protein>
    <recommendedName>
        <fullName evidence="8">Major facilitator superfamily (MFS) profile domain-containing protein</fullName>
    </recommendedName>
</protein>
<organism evidence="7">
    <name type="scientific">Sporisorium scitamineum</name>
    <dbReference type="NCBI Taxonomy" id="49012"/>
    <lineage>
        <taxon>Eukaryota</taxon>
        <taxon>Fungi</taxon>
        <taxon>Dikarya</taxon>
        <taxon>Basidiomycota</taxon>
        <taxon>Ustilaginomycotina</taxon>
        <taxon>Ustilaginomycetes</taxon>
        <taxon>Ustilaginales</taxon>
        <taxon>Ustilaginaceae</taxon>
        <taxon>Sporisorium</taxon>
    </lineage>
</organism>
<proteinExistence type="predicted"/>
<dbReference type="InterPro" id="IPR051068">
    <property type="entry name" value="MFS_Domain-Containing_Protein"/>
</dbReference>
<dbReference type="PANTHER" id="PTHR23510">
    <property type="entry name" value="INNER MEMBRANE TRANSPORT PROTEIN YAJR"/>
    <property type="match status" value="1"/>
</dbReference>
<dbReference type="Pfam" id="PF07690">
    <property type="entry name" value="MFS_1"/>
    <property type="match status" value="1"/>
</dbReference>
<dbReference type="GO" id="GO:0022857">
    <property type="term" value="F:transmembrane transporter activity"/>
    <property type="evidence" value="ECO:0007669"/>
    <property type="project" value="InterPro"/>
</dbReference>
<feature type="transmembrane region" description="Helical" evidence="6">
    <location>
        <begin position="243"/>
        <end position="264"/>
    </location>
</feature>
<feature type="transmembrane region" description="Helical" evidence="6">
    <location>
        <begin position="412"/>
        <end position="433"/>
    </location>
</feature>
<feature type="transmembrane region" description="Helical" evidence="6">
    <location>
        <begin position="382"/>
        <end position="400"/>
    </location>
</feature>
<evidence type="ECO:0000313" key="7">
    <source>
        <dbReference type="EMBL" id="CDU26474.1"/>
    </source>
</evidence>
<sequence length="447" mass="46603">MDSTLWLPTAYEHIAKCTSTGREASKFLSLAQLLPAAVQLFVSLLVDPLAAMAGSLKWPACFLLLCSAIGNFVYSLTAPGGIDNVWAIVGARSLLGLASGSASLAMAYLTVSTAADKRIEAMSLFRTFGGVAMVLGPLLSIPLTRVHFDVGHGGFQVDGSNAPIFFAALTSLVIACLVAVLLKDKSRPVHNAFVPLIGFFSAKDGRWKIPCLILGLMLVSAYLSANVLFLLSELLAHRWQIGITLASGVQAIVFALSLLASIACGRLQQWILDRTQKGDTAASGSDTVEKSTTKDHQFTQAASQAAAAKVQAETLLTQGFQVISIIAVVLILLSLCFKTGSAATAVVFAIGCALAMMGYNIQAASLPSLFSQSFPADVRATLVPWYAATVAAGKLAAPPITETIGNSNGHGWAASQSVPLVLGLGAIAVLALASKRLVGVCITHSSK</sequence>
<dbReference type="PANTHER" id="PTHR23510:SF3">
    <property type="entry name" value="MAJOR FACILITATOR SUPERFAMILY DOMAIN-CONTAINING PROTEIN 8"/>
    <property type="match status" value="1"/>
</dbReference>
<keyword evidence="4 6" id="KW-1133">Transmembrane helix</keyword>
<feature type="transmembrane region" description="Helical" evidence="6">
    <location>
        <begin position="123"/>
        <end position="143"/>
    </location>
</feature>
<dbReference type="EMBL" id="LK056694">
    <property type="protein sequence ID" value="CDU26474.1"/>
    <property type="molecule type" value="Genomic_DNA"/>
</dbReference>
<dbReference type="Gene3D" id="1.20.1250.20">
    <property type="entry name" value="MFS general substrate transporter like domains"/>
    <property type="match status" value="1"/>
</dbReference>
<dbReference type="InterPro" id="IPR011701">
    <property type="entry name" value="MFS"/>
</dbReference>
<keyword evidence="3 6" id="KW-0812">Transmembrane</keyword>
<feature type="transmembrane region" description="Helical" evidence="6">
    <location>
        <begin position="27"/>
        <end position="46"/>
    </location>
</feature>
<dbReference type="AlphaFoldDB" id="A0A140KNU9"/>
<reference evidence="7" key="1">
    <citation type="submission" date="2014-06" db="EMBL/GenBank/DDBJ databases">
        <authorList>
            <person name="Ju J."/>
            <person name="Zhang J."/>
        </authorList>
    </citation>
    <scope>NUCLEOTIDE SEQUENCE</scope>
    <source>
        <strain evidence="7">SscI8</strain>
    </source>
</reference>
<dbReference type="InterPro" id="IPR036259">
    <property type="entry name" value="MFS_trans_sf"/>
</dbReference>
<evidence type="ECO:0008006" key="8">
    <source>
        <dbReference type="Google" id="ProtNLM"/>
    </source>
</evidence>